<keyword evidence="2" id="KW-0812">Transmembrane</keyword>
<evidence type="ECO:0008006" key="6">
    <source>
        <dbReference type="Google" id="ProtNLM"/>
    </source>
</evidence>
<evidence type="ECO:0000313" key="5">
    <source>
        <dbReference type="Proteomes" id="UP000184267"/>
    </source>
</evidence>
<dbReference type="EMBL" id="MNAD01000475">
    <property type="protein sequence ID" value="OJT12625.1"/>
    <property type="molecule type" value="Genomic_DNA"/>
</dbReference>
<dbReference type="AlphaFoldDB" id="A0A1M2VYF8"/>
<feature type="compositionally biased region" description="Polar residues" evidence="1">
    <location>
        <begin position="211"/>
        <end position="226"/>
    </location>
</feature>
<feature type="compositionally biased region" description="Low complexity" evidence="1">
    <location>
        <begin position="283"/>
        <end position="306"/>
    </location>
</feature>
<dbReference type="STRING" id="154538.A0A1M2VYF8"/>
<sequence length="454" mass="44910">MLSFTATVNVLLLILSIATLHAPRRVAGAPVNATLRLDSPLVSFTPGWRAATFAGDGSQFAFTDGLNEEMLITLPPQTTQVFYRGYKVAGGALFLACVDCAVDVVNADLVGINSTALVVDAHDSTENGTQPATTGTGTTAGTTTATTGTATSAGLPGATITAIPPPSSSTSAGVTTTGTTDSGTTAQTETTSQTTTGGVPGTTTSTQSTAANPTGTQTTVASQPDQPGTTTSAPTDPSSTGTGGTSTVTSSNPPNGSPQSTSGSNPPNGSSQTTAGGGGTATGAGATQTTGSNPTGNNTPSPSISPVFSGVPATPSGMSAPAPDTKGASTGISKPAIIAIAAVVSLIVLALLGAAIYVLVRNRGGPPPGDKEGQAGLIRETTATPTAMVSAPVPIAFAPMRPQNPFADSVSADIPLDEPIAFGESYVVDEVFAQPPPRPPRKFMHLAVDLLSRC</sequence>
<protein>
    <recommendedName>
        <fullName evidence="6">Accumulation-associated protein</fullName>
    </recommendedName>
</protein>
<dbReference type="OMA" id="CCTTTAN"/>
<organism evidence="4 5">
    <name type="scientific">Trametes pubescens</name>
    <name type="common">White-rot fungus</name>
    <dbReference type="NCBI Taxonomy" id="154538"/>
    <lineage>
        <taxon>Eukaryota</taxon>
        <taxon>Fungi</taxon>
        <taxon>Dikarya</taxon>
        <taxon>Basidiomycota</taxon>
        <taxon>Agaricomycotina</taxon>
        <taxon>Agaricomycetes</taxon>
        <taxon>Polyporales</taxon>
        <taxon>Polyporaceae</taxon>
        <taxon>Trametes</taxon>
    </lineage>
</organism>
<keyword evidence="2" id="KW-0472">Membrane</keyword>
<feature type="compositionally biased region" description="Low complexity" evidence="1">
    <location>
        <begin position="128"/>
        <end position="210"/>
    </location>
</feature>
<gene>
    <name evidence="4" type="ORF">TRAPUB_10866</name>
</gene>
<name>A0A1M2VYF8_TRAPU</name>
<comment type="caution">
    <text evidence="4">The sequence shown here is derived from an EMBL/GenBank/DDBJ whole genome shotgun (WGS) entry which is preliminary data.</text>
</comment>
<evidence type="ECO:0000313" key="4">
    <source>
        <dbReference type="EMBL" id="OJT12625.1"/>
    </source>
</evidence>
<evidence type="ECO:0000256" key="3">
    <source>
        <dbReference type="SAM" id="SignalP"/>
    </source>
</evidence>
<keyword evidence="5" id="KW-1185">Reference proteome</keyword>
<feature type="transmembrane region" description="Helical" evidence="2">
    <location>
        <begin position="336"/>
        <end position="360"/>
    </location>
</feature>
<dbReference type="Proteomes" id="UP000184267">
    <property type="component" value="Unassembled WGS sequence"/>
</dbReference>
<keyword evidence="2" id="KW-1133">Transmembrane helix</keyword>
<feature type="signal peptide" evidence="3">
    <location>
        <begin position="1"/>
        <end position="28"/>
    </location>
</feature>
<dbReference type="OrthoDB" id="2756540at2759"/>
<keyword evidence="3" id="KW-0732">Signal</keyword>
<evidence type="ECO:0000256" key="2">
    <source>
        <dbReference type="SAM" id="Phobius"/>
    </source>
</evidence>
<proteinExistence type="predicted"/>
<feature type="chain" id="PRO_5012544333" description="Accumulation-associated protein" evidence="3">
    <location>
        <begin position="29"/>
        <end position="454"/>
    </location>
</feature>
<reference evidence="4 5" key="1">
    <citation type="submission" date="2016-10" db="EMBL/GenBank/DDBJ databases">
        <title>Genome sequence of the basidiomycete white-rot fungus Trametes pubescens.</title>
        <authorList>
            <person name="Makela M.R."/>
            <person name="Granchi Z."/>
            <person name="Peng M."/>
            <person name="De Vries R.P."/>
            <person name="Grigoriev I."/>
            <person name="Riley R."/>
            <person name="Hilden K."/>
        </authorList>
    </citation>
    <scope>NUCLEOTIDE SEQUENCE [LARGE SCALE GENOMIC DNA]</scope>
    <source>
        <strain evidence="4 5">FBCC735</strain>
    </source>
</reference>
<feature type="compositionally biased region" description="Low complexity" evidence="1">
    <location>
        <begin position="227"/>
        <end position="274"/>
    </location>
</feature>
<accession>A0A1M2VYF8</accession>
<feature type="region of interest" description="Disordered" evidence="1">
    <location>
        <begin position="124"/>
        <end position="328"/>
    </location>
</feature>
<evidence type="ECO:0000256" key="1">
    <source>
        <dbReference type="SAM" id="MobiDB-lite"/>
    </source>
</evidence>